<dbReference type="Pfam" id="PF16344">
    <property type="entry name" value="FecR_C"/>
    <property type="match status" value="1"/>
</dbReference>
<name>A0A7C9BK41_9BACT</name>
<accession>A0A7C9BK41</accession>
<protein>
    <submittedName>
        <fullName evidence="3">DUF4974 domain-containing protein</fullName>
    </submittedName>
</protein>
<dbReference type="GO" id="GO:0016989">
    <property type="term" value="F:sigma factor antagonist activity"/>
    <property type="evidence" value="ECO:0007669"/>
    <property type="project" value="TreeGrafter"/>
</dbReference>
<reference evidence="3 4" key="1">
    <citation type="submission" date="2019-10" db="EMBL/GenBank/DDBJ databases">
        <title>Draft Genome Sequence of Cytophagaceae sp. SJW1-29.</title>
        <authorList>
            <person name="Choi A."/>
        </authorList>
    </citation>
    <scope>NUCLEOTIDE SEQUENCE [LARGE SCALE GENOMIC DNA]</scope>
    <source>
        <strain evidence="3 4">SJW1-29</strain>
    </source>
</reference>
<dbReference type="AlphaFoldDB" id="A0A7C9BK41"/>
<dbReference type="Gene3D" id="2.60.120.1440">
    <property type="match status" value="1"/>
</dbReference>
<dbReference type="Gene3D" id="3.55.50.30">
    <property type="match status" value="1"/>
</dbReference>
<dbReference type="PIRSF" id="PIRSF018266">
    <property type="entry name" value="FecR"/>
    <property type="match status" value="1"/>
</dbReference>
<keyword evidence="4" id="KW-1185">Reference proteome</keyword>
<proteinExistence type="predicted"/>
<feature type="domain" description="FecR protein" evidence="1">
    <location>
        <begin position="145"/>
        <end position="232"/>
    </location>
</feature>
<dbReference type="PANTHER" id="PTHR30273:SF2">
    <property type="entry name" value="PROTEIN FECR"/>
    <property type="match status" value="1"/>
</dbReference>
<gene>
    <name evidence="3" type="ORF">GBK04_22365</name>
</gene>
<evidence type="ECO:0000259" key="2">
    <source>
        <dbReference type="Pfam" id="PF16344"/>
    </source>
</evidence>
<dbReference type="EMBL" id="WHLY01000002">
    <property type="protein sequence ID" value="MPR36014.1"/>
    <property type="molecule type" value="Genomic_DNA"/>
</dbReference>
<dbReference type="RefSeq" id="WP_152763548.1">
    <property type="nucleotide sequence ID" value="NZ_WHLY01000002.1"/>
</dbReference>
<sequence length="359" mass="40942">MDYYQFTAEDFAVDDYFKEWVLTPTPRSEAFWREFLAEYPERYYQVEEARRLVEGLGTIHQDVLSATQVNHVWTRIEGTLASIERESPGRWLSKQQFWQLAASVALLLALGWMLRSYRPTNEPGLASYPSKQQHEWIDTVNEAEKTMLLKLSDGSRIQLSKHSRLKYPKDFTGSTREVYLTGEAFFDIQKNPKKPFLVYTNGLITKVLGTSFQVQAPLYSPNVTVSVKSGRVSVYADKSNPTQDPEAEGVVLTPNQKAVFQRPEATISKSLVEKPILLIPKSQKNLFAFEDASAHHVFESLEKAYGIDVVFDEELLRNCSLTVNLTEEDLYQKLKVICKVLGAEYKVIDGQVIIYSKGC</sequence>
<dbReference type="Proteomes" id="UP000479293">
    <property type="component" value="Unassembled WGS sequence"/>
</dbReference>
<dbReference type="PANTHER" id="PTHR30273">
    <property type="entry name" value="PERIPLASMIC SIGNAL SENSOR AND SIGMA FACTOR ACTIVATOR FECR-RELATED"/>
    <property type="match status" value="1"/>
</dbReference>
<dbReference type="InterPro" id="IPR006860">
    <property type="entry name" value="FecR"/>
</dbReference>
<evidence type="ECO:0000313" key="4">
    <source>
        <dbReference type="Proteomes" id="UP000479293"/>
    </source>
</evidence>
<dbReference type="InterPro" id="IPR012373">
    <property type="entry name" value="Ferrdict_sens_TM"/>
</dbReference>
<comment type="caution">
    <text evidence="3">The sequence shown here is derived from an EMBL/GenBank/DDBJ whole genome shotgun (WGS) entry which is preliminary data.</text>
</comment>
<evidence type="ECO:0000313" key="3">
    <source>
        <dbReference type="EMBL" id="MPR36014.1"/>
    </source>
</evidence>
<dbReference type="InterPro" id="IPR032508">
    <property type="entry name" value="FecR_C"/>
</dbReference>
<organism evidence="3 4">
    <name type="scientific">Salmonirosea aquatica</name>
    <dbReference type="NCBI Taxonomy" id="2654236"/>
    <lineage>
        <taxon>Bacteria</taxon>
        <taxon>Pseudomonadati</taxon>
        <taxon>Bacteroidota</taxon>
        <taxon>Cytophagia</taxon>
        <taxon>Cytophagales</taxon>
        <taxon>Spirosomataceae</taxon>
        <taxon>Salmonirosea</taxon>
    </lineage>
</organism>
<evidence type="ECO:0000259" key="1">
    <source>
        <dbReference type="Pfam" id="PF04773"/>
    </source>
</evidence>
<feature type="domain" description="Protein FecR C-terminal" evidence="2">
    <location>
        <begin position="287"/>
        <end position="354"/>
    </location>
</feature>
<dbReference type="Pfam" id="PF04773">
    <property type="entry name" value="FecR"/>
    <property type="match status" value="1"/>
</dbReference>